<evidence type="ECO:0000259" key="3">
    <source>
        <dbReference type="PROSITE" id="PS50157"/>
    </source>
</evidence>
<feature type="compositionally biased region" description="Polar residues" evidence="2">
    <location>
        <begin position="652"/>
        <end position="685"/>
    </location>
</feature>
<feature type="region of interest" description="Disordered" evidence="2">
    <location>
        <begin position="1786"/>
        <end position="1826"/>
    </location>
</feature>
<feature type="compositionally biased region" description="Polar residues" evidence="2">
    <location>
        <begin position="613"/>
        <end position="644"/>
    </location>
</feature>
<keyword evidence="1" id="KW-0862">Zinc</keyword>
<feature type="compositionally biased region" description="Low complexity" evidence="2">
    <location>
        <begin position="1468"/>
        <end position="1478"/>
    </location>
</feature>
<feature type="region of interest" description="Disordered" evidence="2">
    <location>
        <begin position="728"/>
        <end position="747"/>
    </location>
</feature>
<proteinExistence type="predicted"/>
<feature type="region of interest" description="Disordered" evidence="2">
    <location>
        <begin position="1747"/>
        <end position="1772"/>
    </location>
</feature>
<organism evidence="4 5">
    <name type="scientific">Mytilus galloprovincialis</name>
    <name type="common">Mediterranean mussel</name>
    <dbReference type="NCBI Taxonomy" id="29158"/>
    <lineage>
        <taxon>Eukaryota</taxon>
        <taxon>Metazoa</taxon>
        <taxon>Spiralia</taxon>
        <taxon>Lophotrochozoa</taxon>
        <taxon>Mollusca</taxon>
        <taxon>Bivalvia</taxon>
        <taxon>Autobranchia</taxon>
        <taxon>Pteriomorphia</taxon>
        <taxon>Mytilida</taxon>
        <taxon>Mytiloidea</taxon>
        <taxon>Mytilidae</taxon>
        <taxon>Mytilinae</taxon>
        <taxon>Mytilus</taxon>
    </lineage>
</organism>
<dbReference type="PROSITE" id="PS00028">
    <property type="entry name" value="ZINC_FINGER_C2H2_1"/>
    <property type="match status" value="1"/>
</dbReference>
<name>A0A8B6DZS2_MYTGA</name>
<feature type="compositionally biased region" description="Polar residues" evidence="2">
    <location>
        <begin position="548"/>
        <end position="565"/>
    </location>
</feature>
<accession>A0A8B6DZS2</accession>
<dbReference type="PROSITE" id="PS50157">
    <property type="entry name" value="ZINC_FINGER_C2H2_2"/>
    <property type="match status" value="1"/>
</dbReference>
<feature type="compositionally biased region" description="Polar residues" evidence="2">
    <location>
        <begin position="336"/>
        <end position="385"/>
    </location>
</feature>
<sequence length="2257" mass="252605">MADMFHELEEITSFSENSEDIPSIFQQFDLLVNNRNKSKKKENLVEDLQRPGHNHALDKMMLQHLNKRTKPKRKVSSVPLLYIPGETNSSIVTIDQETFRGLVGNPKPKQRQSKKKVPKTHDFEDSKVPLSQTLPFDSETVLQEVETGQMKGKNSPQNQKVECAICGVKFENSLRLKQHSRVHRRCINNGRRYSPRKTFCYPYLIPESFTNQINNHGRDISNENCNELSTKTIGQCSEDISSSLAMPIASTNGSTCVSINANLVNTFSDPKNGAILSNILQNFVQQNKTNSANSKSDRDENSQPITTALSDKISSETDVGLVVSAESVCKSNEGNKNISTIGDFRGSTNSNFSNTVKTKNVQPKSTKSKNSIENLINENKGSENNMVEDRSENVYHNSKSNQSKSFIEKSNQSESCVDKRNIIVDKQSNKPGNIQTGLQMNTAMEKSSKSSNFCKNTLTVTAEIHAQAFDNACNQRISGNEVKTFNGDLCQGIEIADGTEMETESEYISIEELEKGALMALKKLSAQISPRKGSYSLSGQASPLKGSNFLSAQESPTKGTDSLSAQAASPLKGCNSVLVQPSPINKVNCLSAQASPMKEVNCLSAQSSPMKGSNCLSAKTSSTKGSNSLSAQASPMKGSNSLTEASPMKGINSLSTQASPMKGSNSLTSESSPIKGSNSLSAQSIPLKGNNSLAVHALQKKGSNSLSTQSSPLKGSNFLAVHALQKKGSNSLSMQESPKKGSNSLSNRTPCKRRICVRSVHCNGDQLGCDAEQKEISCPVTEMCTKRGDNVRILCNQTETKGSPCTRMVEFVKQIEQICKNKHCQESNDLEGKQSQNDGDTMVSDKNGESSVVRSPPYLDDLSFRNTTKYCGIWLNNDRQTEEIETIQNHKDHILNDSFCSRTSSYYDNMKRYKSWKTQSVDSEKINSNHRNHVCDLEERAVILNNNHDSDEVIQNAINNQDALLSCELNEDGDIEQKNDTPNLPTLVCSELDSKLQENRKIAQNFSQCSSDKNTNEEKTTVTQNFERPLSDLSEVENMQDNDFENDENCYHTETDIFTDGSIEQSPRMTQIIDPSHTEAFIRYRQLHYEDSILRDETLDHDASLSNFSSTEKSKNQHLFKTYERKIFGDNTSQVAMQTVNDNLEQITLIDENGDNFECLQKLKQKKGDNFESLQNLDRGDNSKPTFAEFSKNTQNKSSIAKNLFKNFCKLRNSESDTNCNVYAEIMKLPKNKNQFKDCYDSTSTDDSDLSDQGGELLHRKKIDHKTLLLKCSRLCSYLENMERIKCQKRLLKCSSKDKKCKEQRVSKKLKSKESSVCKSMAIDKSRDKGKSFKTDSKDTKRKEPNSDRLIKDHGILQSQNCRKRKTELQDLHDGSSVGKCRKVCNSKINDMKKDNEEQRKKDHKLSSKKIVEKNDKLRICNKKLKEFEQESHIQTRTSPRKCFVKSLEKTENLTHCKEKNNCVQSQKKVTQKQSPSKLSKTETSDSCLISIRKSPRKSPAKAILTETGSNSPRKIAQQSVGPSKLICLNKEHISLKKGPRKTVTPSKVVCLSKDDISPRKSPRKPDSHSEVICLSKEKIIIRKSPRKTVSPLKTISASKGKVNQSISPRKTVSPLKVVCLSKDEISTRKSPRKTVSPLKVVCLFKDEISTRKSHRKTVSPLKAISSSSKGKISTRKSPRKLTCKVNCVMDCCSESLLDKKVSNTTKSLKKKLSFDKCNKKEEKLQKATNPADENKTKMTLTLEGNNGSIKISKKETKDNEKKGGNNEKTEKDKLKVKLFNNMSGKERMARVTKSKGKKEVKNSGIPPAAKNRKKGDKFRESKKTNEIASWDRSKTDFSLLKQQTVKNKNERVELFANKSSKKLKINSVKSVQDFPPNEVPCFKTPEKVLDLNETPAVCVQSAEKMTPKKRWKALFHSQTNEKNYVESIVDSKNNQSKSRIDQINQSVSSIVEESGKSGTSTCVVDENNQSEFNVEKNHQSVSCKVEEIGQSEFSTADKSNQSECSTGNMIIDKCTESETCQDKTFVLISQTSCSELIETPNIPYPENISQNRDPLSFFHSEITEKNNHAELIVFDEWNQTEPCVDIINQSESCVDKSNQLEHCAERINQLESSVAKVNQLEPCIKRSNQSESCDNKSNQLEPCVKRSNQSESCVKTSNQLESSVAKVNQLESSAAKINQSELSIDKSNQLELGSLTMLPSIEIEKSEHCIQDSDDECDSDCDESWLGASFSCARFIQYTQVRNSTRTLPYIEQMRL</sequence>
<keyword evidence="5" id="KW-1185">Reference proteome</keyword>
<evidence type="ECO:0000313" key="5">
    <source>
        <dbReference type="Proteomes" id="UP000596742"/>
    </source>
</evidence>
<feature type="region of interest" description="Disordered" evidence="2">
    <location>
        <begin position="1468"/>
        <end position="1488"/>
    </location>
</feature>
<feature type="region of interest" description="Disordered" evidence="2">
    <location>
        <begin position="288"/>
        <end position="311"/>
    </location>
</feature>
<comment type="caution">
    <text evidence="4">The sequence shown here is derived from an EMBL/GenBank/DDBJ whole genome shotgun (WGS) entry which is preliminary data.</text>
</comment>
<feature type="compositionally biased region" description="Basic and acidic residues" evidence="2">
    <location>
        <begin position="1753"/>
        <end position="1772"/>
    </location>
</feature>
<reference evidence="4" key="1">
    <citation type="submission" date="2018-11" db="EMBL/GenBank/DDBJ databases">
        <authorList>
            <person name="Alioto T."/>
            <person name="Alioto T."/>
        </authorList>
    </citation>
    <scope>NUCLEOTIDE SEQUENCE</scope>
</reference>
<feature type="region of interest" description="Disordered" evidence="2">
    <location>
        <begin position="336"/>
        <end position="387"/>
    </location>
</feature>
<feature type="region of interest" description="Disordered" evidence="2">
    <location>
        <begin position="546"/>
        <end position="565"/>
    </location>
</feature>
<protein>
    <recommendedName>
        <fullName evidence="3">C2H2-type domain-containing protein</fullName>
    </recommendedName>
</protein>
<gene>
    <name evidence="4" type="ORF">MGAL_10B015942</name>
</gene>
<feature type="region of interest" description="Disordered" evidence="2">
    <location>
        <begin position="613"/>
        <end position="685"/>
    </location>
</feature>
<dbReference type="EMBL" id="UYJE01004391">
    <property type="protein sequence ID" value="VDI27642.1"/>
    <property type="molecule type" value="Genomic_DNA"/>
</dbReference>
<feature type="region of interest" description="Disordered" evidence="2">
    <location>
        <begin position="1328"/>
        <end position="1350"/>
    </location>
</feature>
<feature type="compositionally biased region" description="Basic residues" evidence="2">
    <location>
        <begin position="108"/>
        <end position="118"/>
    </location>
</feature>
<keyword evidence="1" id="KW-0863">Zinc-finger</keyword>
<dbReference type="InterPro" id="IPR013087">
    <property type="entry name" value="Znf_C2H2_type"/>
</dbReference>
<keyword evidence="1" id="KW-0479">Metal-binding</keyword>
<evidence type="ECO:0000256" key="2">
    <source>
        <dbReference type="SAM" id="MobiDB-lite"/>
    </source>
</evidence>
<feature type="region of interest" description="Disordered" evidence="2">
    <location>
        <begin position="829"/>
        <end position="854"/>
    </location>
</feature>
<feature type="region of interest" description="Disordered" evidence="2">
    <location>
        <begin position="102"/>
        <end position="126"/>
    </location>
</feature>
<evidence type="ECO:0000313" key="4">
    <source>
        <dbReference type="EMBL" id="VDI27642.1"/>
    </source>
</evidence>
<feature type="domain" description="C2H2-type" evidence="3">
    <location>
        <begin position="161"/>
        <end position="183"/>
    </location>
</feature>
<dbReference type="GO" id="GO:0008270">
    <property type="term" value="F:zinc ion binding"/>
    <property type="evidence" value="ECO:0007669"/>
    <property type="project" value="UniProtKB-KW"/>
</dbReference>
<evidence type="ECO:0000256" key="1">
    <source>
        <dbReference type="PROSITE-ProRule" id="PRU00042"/>
    </source>
</evidence>
<dbReference type="OrthoDB" id="10400011at2759"/>
<dbReference type="Proteomes" id="UP000596742">
    <property type="component" value="Unassembled WGS sequence"/>
</dbReference>